<keyword evidence="1" id="KW-0805">Transcription regulation</keyword>
<evidence type="ECO:0000259" key="4">
    <source>
        <dbReference type="PROSITE" id="PS50987"/>
    </source>
</evidence>
<keyword evidence="3" id="KW-0804">Transcription</keyword>
<proteinExistence type="predicted"/>
<keyword evidence="2" id="KW-0238">DNA-binding</keyword>
<evidence type="ECO:0000313" key="5">
    <source>
        <dbReference type="EMBL" id="ADU51714.1"/>
    </source>
</evidence>
<dbReference type="PRINTS" id="PR00778">
    <property type="entry name" value="HTHARSR"/>
</dbReference>
<evidence type="ECO:0000256" key="2">
    <source>
        <dbReference type="ARBA" id="ARBA00023125"/>
    </source>
</evidence>
<dbReference type="InterPro" id="IPR011991">
    <property type="entry name" value="ArsR-like_HTH"/>
</dbReference>
<dbReference type="CDD" id="cd00090">
    <property type="entry name" value="HTH_ARSR"/>
    <property type="match status" value="1"/>
</dbReference>
<sequence length="129" mass="14651">MTRLGVPHAKEQAEESEQRQLEIRAKFFDGLANPTRLRIVELLLHRGELNVSQLVEATGVSQGQVSNQLACLKWCGYVTSRSEGRYVYYRVTDPRIRTLVELARQIVADNAEHIRTCTNLGISADRRGR</sequence>
<dbReference type="HOGENOM" id="CLU_097806_5_3_9"/>
<evidence type="ECO:0000256" key="3">
    <source>
        <dbReference type="ARBA" id="ARBA00023163"/>
    </source>
</evidence>
<keyword evidence="6" id="KW-1185">Reference proteome</keyword>
<evidence type="ECO:0000313" key="6">
    <source>
        <dbReference type="Proteomes" id="UP000008915"/>
    </source>
</evidence>
<dbReference type="PANTHER" id="PTHR43132:SF2">
    <property type="entry name" value="ARSENICAL RESISTANCE OPERON REPRESSOR ARSR-RELATED"/>
    <property type="match status" value="1"/>
</dbReference>
<reference evidence="5 6" key="1">
    <citation type="journal article" date="2010" name="Stand. Genomic Sci.">
        <title>Complete genome sequence of Thermaerobacter marianensis type strain (7p75a).</title>
        <authorList>
            <person name="Han C."/>
            <person name="Gu W."/>
            <person name="Zhang X."/>
            <person name="Lapidus A."/>
            <person name="Nolan M."/>
            <person name="Copeland A."/>
            <person name="Lucas S."/>
            <person name="Del Rio T.G."/>
            <person name="Tice H."/>
            <person name="Cheng J.F."/>
            <person name="Tapia R."/>
            <person name="Goodwin L."/>
            <person name="Pitluck S."/>
            <person name="Pagani I."/>
            <person name="Ivanova N."/>
            <person name="Mavromatis K."/>
            <person name="Mikhailova N."/>
            <person name="Pati A."/>
            <person name="Chen A."/>
            <person name="Palaniappan K."/>
            <person name="Land M."/>
            <person name="Hauser L."/>
            <person name="Chang Y.J."/>
            <person name="Jeffries C.D."/>
            <person name="Schneider S."/>
            <person name="Rohde M."/>
            <person name="Goker M."/>
            <person name="Pukall R."/>
            <person name="Woyke T."/>
            <person name="Bristow J."/>
            <person name="Eisen J.A."/>
            <person name="Markowitz V."/>
            <person name="Hugenholtz P."/>
            <person name="Kyrpides N.C."/>
            <person name="Klenk H.P."/>
            <person name="Detter J.C."/>
        </authorList>
    </citation>
    <scope>NUCLEOTIDE SEQUENCE [LARGE SCALE GENOMIC DNA]</scope>
    <source>
        <strain evidence="6">ATCC 700841 / DSM 12885 / JCM 10246 / 7p75a</strain>
    </source>
</reference>
<accession>E6SH50</accession>
<organism evidence="5 6">
    <name type="scientific">Thermaerobacter marianensis (strain ATCC 700841 / DSM 12885 / JCM 10246 / 7p75a)</name>
    <dbReference type="NCBI Taxonomy" id="644966"/>
    <lineage>
        <taxon>Bacteria</taxon>
        <taxon>Bacillati</taxon>
        <taxon>Bacillota</taxon>
        <taxon>Clostridia</taxon>
        <taxon>Eubacteriales</taxon>
        <taxon>Clostridiales Family XVII. Incertae Sedis</taxon>
        <taxon>Thermaerobacter</taxon>
    </lineage>
</organism>
<dbReference type="EMBL" id="CP002344">
    <property type="protein sequence ID" value="ADU51714.1"/>
    <property type="molecule type" value="Genomic_DNA"/>
</dbReference>
<dbReference type="InterPro" id="IPR051011">
    <property type="entry name" value="Metal_resp_trans_reg"/>
</dbReference>
<dbReference type="InterPro" id="IPR036390">
    <property type="entry name" value="WH_DNA-bd_sf"/>
</dbReference>
<reference evidence="6" key="2">
    <citation type="journal article" date="2010" name="Stand. Genomic Sci.">
        <title>Complete genome sequence of Thermaerobacter marianensis type strain (7p75aT).</title>
        <authorList>
            <person name="Han C."/>
            <person name="Gu W."/>
            <person name="Zhang X."/>
            <person name="Lapidus A."/>
            <person name="Nolan M."/>
            <person name="Copeland A."/>
            <person name="Lucas S."/>
            <person name="Glavina Del Rio T."/>
            <person name="Tice H."/>
            <person name="Cheng J."/>
            <person name="Tapia R."/>
            <person name="Goodwin L."/>
            <person name="Pitluck S."/>
            <person name="Pagani I."/>
            <person name="Ivanova N."/>
            <person name="Mavromatis K."/>
            <person name="Mikhailova N."/>
            <person name="Pati A."/>
            <person name="Chen A."/>
            <person name="Palaniappan K."/>
            <person name="Land M."/>
            <person name="Hauser L."/>
            <person name="Chang Y."/>
            <person name="Jeffries C."/>
            <person name="Schneider S."/>
            <person name="Rohde M."/>
            <person name="Goker M."/>
            <person name="Pukall R."/>
            <person name="Woyke T."/>
            <person name="Bristow J."/>
            <person name="Eisen J."/>
            <person name="Markowitz V."/>
            <person name="Hugenholtz P."/>
            <person name="Kyrpides N."/>
            <person name="Klenk H."/>
            <person name="Detter J."/>
        </authorList>
    </citation>
    <scope>NUCLEOTIDE SEQUENCE [LARGE SCALE GENOMIC DNA]</scope>
    <source>
        <strain evidence="6">ATCC 700841 / DSM 12885 / JCM 10246 / 7p75a</strain>
    </source>
</reference>
<dbReference type="GO" id="GO:0003700">
    <property type="term" value="F:DNA-binding transcription factor activity"/>
    <property type="evidence" value="ECO:0007669"/>
    <property type="project" value="InterPro"/>
</dbReference>
<dbReference type="RefSeq" id="WP_013496015.1">
    <property type="nucleotide sequence ID" value="NC_014831.1"/>
</dbReference>
<dbReference type="Gene3D" id="1.10.10.10">
    <property type="entry name" value="Winged helix-like DNA-binding domain superfamily/Winged helix DNA-binding domain"/>
    <property type="match status" value="1"/>
</dbReference>
<gene>
    <name evidence="5" type="ordered locus">Tmar_1605</name>
</gene>
<dbReference type="eggNOG" id="COG0640">
    <property type="taxonomic scope" value="Bacteria"/>
</dbReference>
<feature type="domain" description="HTH arsR-type" evidence="4">
    <location>
        <begin position="16"/>
        <end position="111"/>
    </location>
</feature>
<dbReference type="InterPro" id="IPR036388">
    <property type="entry name" value="WH-like_DNA-bd_sf"/>
</dbReference>
<dbReference type="SUPFAM" id="SSF46785">
    <property type="entry name" value="Winged helix' DNA-binding domain"/>
    <property type="match status" value="1"/>
</dbReference>
<name>E6SH50_THEM7</name>
<dbReference type="SMART" id="SM00418">
    <property type="entry name" value="HTH_ARSR"/>
    <property type="match status" value="1"/>
</dbReference>
<dbReference type="NCBIfam" id="NF033788">
    <property type="entry name" value="HTH_metalloreg"/>
    <property type="match status" value="1"/>
</dbReference>
<dbReference type="GO" id="GO:0003677">
    <property type="term" value="F:DNA binding"/>
    <property type="evidence" value="ECO:0007669"/>
    <property type="project" value="UniProtKB-KW"/>
</dbReference>
<dbReference type="Pfam" id="PF01022">
    <property type="entry name" value="HTH_5"/>
    <property type="match status" value="1"/>
</dbReference>
<dbReference type="PROSITE" id="PS50987">
    <property type="entry name" value="HTH_ARSR_2"/>
    <property type="match status" value="1"/>
</dbReference>
<dbReference type="KEGG" id="tmr:Tmar_1605"/>
<protein>
    <submittedName>
        <fullName evidence="5">Transcriptional regulator, ArsR family</fullName>
    </submittedName>
</protein>
<dbReference type="PANTHER" id="PTHR43132">
    <property type="entry name" value="ARSENICAL RESISTANCE OPERON REPRESSOR ARSR-RELATED"/>
    <property type="match status" value="1"/>
</dbReference>
<dbReference type="STRING" id="644966.Tmar_1605"/>
<dbReference type="InterPro" id="IPR001845">
    <property type="entry name" value="HTH_ArsR_DNA-bd_dom"/>
</dbReference>
<dbReference type="OrthoDB" id="9798835at2"/>
<dbReference type="Proteomes" id="UP000008915">
    <property type="component" value="Chromosome"/>
</dbReference>
<dbReference type="AlphaFoldDB" id="E6SH50"/>
<evidence type="ECO:0000256" key="1">
    <source>
        <dbReference type="ARBA" id="ARBA00023015"/>
    </source>
</evidence>